<dbReference type="GO" id="GO:0072344">
    <property type="term" value="P:rescue of stalled ribosome"/>
    <property type="evidence" value="ECO:0007669"/>
    <property type="project" value="UniProtKB-UniRule"/>
</dbReference>
<evidence type="ECO:0000256" key="7">
    <source>
        <dbReference type="ARBA" id="ARBA00023125"/>
    </source>
</evidence>
<dbReference type="AlphaFoldDB" id="A0A923LS72"/>
<dbReference type="GO" id="GO:0045910">
    <property type="term" value="P:negative regulation of DNA recombination"/>
    <property type="evidence" value="ECO:0007669"/>
    <property type="project" value="InterPro"/>
</dbReference>
<dbReference type="InterPro" id="IPR036187">
    <property type="entry name" value="DNA_mismatch_repair_MutS_sf"/>
</dbReference>
<dbReference type="Pfam" id="PF00488">
    <property type="entry name" value="MutS_V"/>
    <property type="match status" value="1"/>
</dbReference>
<keyword evidence="3 8" id="KW-0547">Nucleotide-binding</keyword>
<accession>A0A923LS72</accession>
<evidence type="ECO:0000256" key="2">
    <source>
        <dbReference type="ARBA" id="ARBA00022730"/>
    </source>
</evidence>
<dbReference type="GO" id="GO:0140664">
    <property type="term" value="F:ATP-dependent DNA damage sensor activity"/>
    <property type="evidence" value="ECO:0007669"/>
    <property type="project" value="InterPro"/>
</dbReference>
<dbReference type="InterPro" id="IPR036063">
    <property type="entry name" value="Smr_dom_sf"/>
</dbReference>
<dbReference type="GO" id="GO:0019843">
    <property type="term" value="F:rRNA binding"/>
    <property type="evidence" value="ECO:0007669"/>
    <property type="project" value="UniProtKB-UniRule"/>
</dbReference>
<dbReference type="PANTHER" id="PTHR48466:SF2">
    <property type="entry name" value="OS10G0509000 PROTEIN"/>
    <property type="match status" value="1"/>
</dbReference>
<keyword evidence="1 8" id="KW-0540">Nuclease</keyword>
<dbReference type="InterPro" id="IPR000432">
    <property type="entry name" value="DNA_mismatch_repair_MutS_C"/>
</dbReference>
<evidence type="ECO:0000313" key="11">
    <source>
        <dbReference type="EMBL" id="MBC5715301.1"/>
    </source>
</evidence>
<dbReference type="InterPro" id="IPR002625">
    <property type="entry name" value="Smr_dom"/>
</dbReference>
<evidence type="ECO:0000256" key="4">
    <source>
        <dbReference type="ARBA" id="ARBA00022801"/>
    </source>
</evidence>
<dbReference type="Pfam" id="PF20297">
    <property type="entry name" value="MSSS"/>
    <property type="match status" value="1"/>
</dbReference>
<evidence type="ECO:0000256" key="3">
    <source>
        <dbReference type="ARBA" id="ARBA00022741"/>
    </source>
</evidence>
<dbReference type="PIRSF" id="PIRSF005814">
    <property type="entry name" value="MutS_YshD"/>
    <property type="match status" value="1"/>
</dbReference>
<dbReference type="InterPro" id="IPR007696">
    <property type="entry name" value="DNA_mismatch_repair_MutS_core"/>
</dbReference>
<reference evidence="11" key="1">
    <citation type="submission" date="2020-08" db="EMBL/GenBank/DDBJ databases">
        <title>Genome public.</title>
        <authorList>
            <person name="Liu C."/>
            <person name="Sun Q."/>
        </authorList>
    </citation>
    <scope>NUCLEOTIDE SEQUENCE</scope>
    <source>
        <strain evidence="11">BX1005</strain>
    </source>
</reference>
<dbReference type="InterPro" id="IPR005747">
    <property type="entry name" value="MutS2"/>
</dbReference>
<gene>
    <name evidence="8" type="primary">mutS2</name>
    <name evidence="8" type="synonym">rqcU</name>
    <name evidence="11" type="ORF">H8S17_14025</name>
</gene>
<protein>
    <recommendedName>
        <fullName evidence="8">Endonuclease MutS2</fullName>
        <ecNumber evidence="8">3.1.-.-</ecNumber>
    </recommendedName>
    <alternativeName>
        <fullName evidence="8">Ribosome-associated protein quality control-upstream factor</fullName>
        <shortName evidence="8">RQC-upstream factor</shortName>
        <shortName evidence="8">RqcU</shortName>
        <ecNumber evidence="8">3.6.4.-</ecNumber>
    </alternativeName>
</protein>
<comment type="function">
    <text evidence="8">Acts as a ribosome collision sensor, splitting the ribosome into its 2 subunits. Detects stalled/collided 70S ribosomes which it binds and splits by an ATP-hydrolysis driven conformational change. Acts upstream of the ribosome quality control system (RQC), a ribosome-associated complex that mediates the extraction of incompletely synthesized nascent chains from stalled ribosomes and their subsequent degradation. Probably generates substrates for RQC.</text>
</comment>
<dbReference type="Pfam" id="PF01713">
    <property type="entry name" value="Smr"/>
    <property type="match status" value="1"/>
</dbReference>
<name>A0A923LS72_9FIRM</name>
<feature type="region of interest" description="Disordered" evidence="9">
    <location>
        <begin position="616"/>
        <end position="639"/>
    </location>
</feature>
<dbReference type="EMBL" id="JACOPH010000017">
    <property type="protein sequence ID" value="MBC5715301.1"/>
    <property type="molecule type" value="Genomic_DNA"/>
</dbReference>
<dbReference type="SUPFAM" id="SSF48334">
    <property type="entry name" value="DNA repair protein MutS, domain III"/>
    <property type="match status" value="1"/>
</dbReference>
<keyword evidence="5 8" id="KW-0067">ATP-binding</keyword>
<dbReference type="GO" id="GO:0030983">
    <property type="term" value="F:mismatched DNA binding"/>
    <property type="evidence" value="ECO:0007669"/>
    <property type="project" value="InterPro"/>
</dbReference>
<comment type="similarity">
    <text evidence="8">Belongs to the DNA mismatch repair MutS family. MutS2 subfamily.</text>
</comment>
<dbReference type="Gene3D" id="3.30.1370.110">
    <property type="match status" value="1"/>
</dbReference>
<proteinExistence type="inferred from homology"/>
<evidence type="ECO:0000256" key="8">
    <source>
        <dbReference type="HAMAP-Rule" id="MF_00092"/>
    </source>
</evidence>
<evidence type="ECO:0000256" key="6">
    <source>
        <dbReference type="ARBA" id="ARBA00022884"/>
    </source>
</evidence>
<organism evidence="11 12">
    <name type="scientific">Roseburia zhanii</name>
    <dbReference type="NCBI Taxonomy" id="2763064"/>
    <lineage>
        <taxon>Bacteria</taxon>
        <taxon>Bacillati</taxon>
        <taxon>Bacillota</taxon>
        <taxon>Clostridia</taxon>
        <taxon>Lachnospirales</taxon>
        <taxon>Lachnospiraceae</taxon>
        <taxon>Roseburia</taxon>
    </lineage>
</organism>
<evidence type="ECO:0000259" key="10">
    <source>
        <dbReference type="PROSITE" id="PS50828"/>
    </source>
</evidence>
<dbReference type="FunFam" id="3.40.50.300:FF:000830">
    <property type="entry name" value="Endonuclease MutS2"/>
    <property type="match status" value="1"/>
</dbReference>
<dbReference type="GO" id="GO:0016887">
    <property type="term" value="F:ATP hydrolysis activity"/>
    <property type="evidence" value="ECO:0007669"/>
    <property type="project" value="InterPro"/>
</dbReference>
<comment type="caution">
    <text evidence="11">The sequence shown here is derived from an EMBL/GenBank/DDBJ whole genome shotgun (WGS) entry which is preliminary data.</text>
</comment>
<dbReference type="InterPro" id="IPR027417">
    <property type="entry name" value="P-loop_NTPase"/>
</dbReference>
<dbReference type="SMART" id="SM00463">
    <property type="entry name" value="SMR"/>
    <property type="match status" value="1"/>
</dbReference>
<dbReference type="SMART" id="SM00533">
    <property type="entry name" value="MUTSd"/>
    <property type="match status" value="1"/>
</dbReference>
<dbReference type="PANTHER" id="PTHR48466">
    <property type="entry name" value="OS10G0509000 PROTEIN-RELATED"/>
    <property type="match status" value="1"/>
</dbReference>
<comment type="function">
    <text evidence="8">Endonuclease that is involved in the suppression of homologous recombination and thus may have a key role in the control of bacterial genetic diversity.</text>
</comment>
<dbReference type="EC" id="3.1.-.-" evidence="8"/>
<dbReference type="CDD" id="cd03280">
    <property type="entry name" value="ABC_MutS2"/>
    <property type="match status" value="1"/>
</dbReference>
<dbReference type="PROSITE" id="PS00486">
    <property type="entry name" value="DNA_MISMATCH_REPAIR_2"/>
    <property type="match status" value="1"/>
</dbReference>
<dbReference type="HAMAP" id="MF_00092">
    <property type="entry name" value="MutS2"/>
    <property type="match status" value="1"/>
</dbReference>
<dbReference type="NCBIfam" id="TIGR01069">
    <property type="entry name" value="mutS2"/>
    <property type="match status" value="1"/>
</dbReference>
<comment type="subunit">
    <text evidence="8">Homodimer. Binds to stalled ribosomes, contacting rRNA.</text>
</comment>
<sequence>MNKKALHTLEYDKIIDTLTEFAYSQAAKEQCRNLLPMTDLEAINTAQRQTDDALLRIFKKGSLSFSGIHPVSASLKRLEIGGSLSMSEFLQISSLLEVAKRAKNFSRMDLTDEKKDSLDDMFEVLEPLTPLNDEIKRCILSEDEVSDDASSTLRSIRRSIGGMNERIRTQMNKVMNQANGSGYLQDAVITMRDGRYCLPVRAEAKNQVPGMIHDQSSSGSTLFIEPAAVVNLNNELKELFLKEAKEIEVILADLSVKVYEYAALINDDYKILTTLDFIFAKAQLAKIHNGVAPIFNTNGRINIRKGRHPLLNPKKVVPIDVMLGDTFDLLIVTGPNTGGKTVSLKTVGLFTLMGQAGLHIPANDRSELAVFEDVFADIGDEQSIEQNLSTFSSHMTNIVSILKHANEKSFVLFDELCAGTDPTEGAALAISILSRLHERGIRTMATTHYSEIKVFALSTDGVENACCEFSVETLSPTYRLLIGIPGKSNAFAISGKLGLAPDLIEDAKSRITESEANFEDLLSDLEHSRLTIEKEQAEINSYKREIASLKQRLEQKQERIESSRDKILKEANEQALAILKEAKDLADESIRNFNKFGQIHAPASEMEKERTKLRKKMSDTQAQLSKKKNDNVPNHRAPKKLRIGDSVKVLSMNLTGTVHTLPNAKGDLYVQMGILRSLVNINDLVLLEEDTSPTSKKYAKTSAGKIKMSKSASVSTEINLIGKTTDEAIALLDKYLDDAYLAHLSSVRIVHGKGTGALRAAVQKHLKRQKYIKSFHLGEFGEGDAGVTIAEFK</sequence>
<dbReference type="EC" id="3.6.4.-" evidence="8"/>
<dbReference type="Gene3D" id="3.40.50.300">
    <property type="entry name" value="P-loop containing nucleotide triphosphate hydrolases"/>
    <property type="match status" value="1"/>
</dbReference>
<keyword evidence="4 8" id="KW-0378">Hydrolase</keyword>
<dbReference type="InterPro" id="IPR046893">
    <property type="entry name" value="MSSS"/>
</dbReference>
<keyword evidence="2 8" id="KW-0699">rRNA-binding</keyword>
<feature type="domain" description="Smr" evidence="10">
    <location>
        <begin position="718"/>
        <end position="793"/>
    </location>
</feature>
<keyword evidence="12" id="KW-1185">Reference proteome</keyword>
<dbReference type="RefSeq" id="WP_186867706.1">
    <property type="nucleotide sequence ID" value="NZ_JACOPH010000017.1"/>
</dbReference>
<dbReference type="Proteomes" id="UP000606720">
    <property type="component" value="Unassembled WGS sequence"/>
</dbReference>
<dbReference type="GO" id="GO:0005524">
    <property type="term" value="F:ATP binding"/>
    <property type="evidence" value="ECO:0007669"/>
    <property type="project" value="UniProtKB-UniRule"/>
</dbReference>
<dbReference type="PROSITE" id="PS50828">
    <property type="entry name" value="SMR"/>
    <property type="match status" value="1"/>
</dbReference>
<keyword evidence="7 8" id="KW-0238">DNA-binding</keyword>
<dbReference type="GO" id="GO:0006298">
    <property type="term" value="P:mismatch repair"/>
    <property type="evidence" value="ECO:0007669"/>
    <property type="project" value="InterPro"/>
</dbReference>
<keyword evidence="6 8" id="KW-0694">RNA-binding</keyword>
<evidence type="ECO:0000256" key="1">
    <source>
        <dbReference type="ARBA" id="ARBA00022722"/>
    </source>
</evidence>
<dbReference type="SMART" id="SM00534">
    <property type="entry name" value="MUTSac"/>
    <property type="match status" value="1"/>
</dbReference>
<feature type="binding site" evidence="8">
    <location>
        <begin position="334"/>
        <end position="341"/>
    </location>
    <ligand>
        <name>ATP</name>
        <dbReference type="ChEBI" id="CHEBI:30616"/>
    </ligand>
</feature>
<dbReference type="SUPFAM" id="SSF160443">
    <property type="entry name" value="SMR domain-like"/>
    <property type="match status" value="1"/>
</dbReference>
<dbReference type="GO" id="GO:0043023">
    <property type="term" value="F:ribosomal large subunit binding"/>
    <property type="evidence" value="ECO:0007669"/>
    <property type="project" value="UniProtKB-UniRule"/>
</dbReference>
<dbReference type="GO" id="GO:0004519">
    <property type="term" value="F:endonuclease activity"/>
    <property type="evidence" value="ECO:0007669"/>
    <property type="project" value="UniProtKB-UniRule"/>
</dbReference>
<keyword evidence="8 11" id="KW-0255">Endonuclease</keyword>
<dbReference type="SUPFAM" id="SSF52540">
    <property type="entry name" value="P-loop containing nucleoside triphosphate hydrolases"/>
    <property type="match status" value="1"/>
</dbReference>
<evidence type="ECO:0000256" key="5">
    <source>
        <dbReference type="ARBA" id="ARBA00022840"/>
    </source>
</evidence>
<dbReference type="InterPro" id="IPR045076">
    <property type="entry name" value="MutS"/>
</dbReference>
<evidence type="ECO:0000256" key="9">
    <source>
        <dbReference type="SAM" id="MobiDB-lite"/>
    </source>
</evidence>
<evidence type="ECO:0000313" key="12">
    <source>
        <dbReference type="Proteomes" id="UP000606720"/>
    </source>
</evidence>